<evidence type="ECO:0000313" key="2">
    <source>
        <dbReference type="Proteomes" id="UP000785679"/>
    </source>
</evidence>
<evidence type="ECO:0000313" key="1">
    <source>
        <dbReference type="EMBL" id="TNV79439.1"/>
    </source>
</evidence>
<protein>
    <submittedName>
        <fullName evidence="1">Uncharacterized protein</fullName>
    </submittedName>
</protein>
<name>A0A8J8NRF9_HALGN</name>
<keyword evidence="2" id="KW-1185">Reference proteome</keyword>
<gene>
    <name evidence="1" type="ORF">FGO68_gene17173</name>
</gene>
<dbReference type="AlphaFoldDB" id="A0A8J8NRF9"/>
<dbReference type="Proteomes" id="UP000785679">
    <property type="component" value="Unassembled WGS sequence"/>
</dbReference>
<reference evidence="1" key="1">
    <citation type="submission" date="2019-06" db="EMBL/GenBank/DDBJ databases">
        <authorList>
            <person name="Zheng W."/>
        </authorList>
    </citation>
    <scope>NUCLEOTIDE SEQUENCE</scope>
    <source>
        <strain evidence="1">QDHG01</strain>
    </source>
</reference>
<comment type="caution">
    <text evidence="1">The sequence shown here is derived from an EMBL/GenBank/DDBJ whole genome shotgun (WGS) entry which is preliminary data.</text>
</comment>
<dbReference type="EMBL" id="RRYP01008914">
    <property type="protein sequence ID" value="TNV79439.1"/>
    <property type="molecule type" value="Genomic_DNA"/>
</dbReference>
<sequence length="201" mass="23137">MYNANIYKLNNSNHQQQTPQSIKLAQRKESLSKLQQKRRSLNSLNRIDSYITRVQEQRDVAQLSDMLSGFYVNPNAFKARETDPRLPGYVSLKGYTGEKERAEKARQAFKNLYVVNEGAYQGNGKVTERPRMLGKEKGRFFDFGTNPKTEADRIMKSHDFNKIGFPSGLISASEQKLTNPKQKWLSEEGFKTGLKTKFFKN</sequence>
<accession>A0A8J8NRF9</accession>
<proteinExistence type="predicted"/>
<organism evidence="1 2">
    <name type="scientific">Halteria grandinella</name>
    <dbReference type="NCBI Taxonomy" id="5974"/>
    <lineage>
        <taxon>Eukaryota</taxon>
        <taxon>Sar</taxon>
        <taxon>Alveolata</taxon>
        <taxon>Ciliophora</taxon>
        <taxon>Intramacronucleata</taxon>
        <taxon>Spirotrichea</taxon>
        <taxon>Stichotrichia</taxon>
        <taxon>Sporadotrichida</taxon>
        <taxon>Halteriidae</taxon>
        <taxon>Halteria</taxon>
    </lineage>
</organism>